<protein>
    <submittedName>
        <fullName evidence="2">Phospholipase D family protein</fullName>
    </submittedName>
</protein>
<proteinExistence type="predicted"/>
<comment type="caution">
    <text evidence="2">The sequence shown here is derived from an EMBL/GenBank/DDBJ whole genome shotgun (WGS) entry which is preliminary data.</text>
</comment>
<keyword evidence="3" id="KW-1185">Reference proteome</keyword>
<organism evidence="2 3">
    <name type="scientific">Janthinobacterium violaceinigrum</name>
    <dbReference type="NCBI Taxonomy" id="2654252"/>
    <lineage>
        <taxon>Bacteria</taxon>
        <taxon>Pseudomonadati</taxon>
        <taxon>Pseudomonadota</taxon>
        <taxon>Betaproteobacteria</taxon>
        <taxon>Burkholderiales</taxon>
        <taxon>Oxalobacteraceae</taxon>
        <taxon>Janthinobacterium</taxon>
    </lineage>
</organism>
<dbReference type="PANTHER" id="PTHR21248">
    <property type="entry name" value="CARDIOLIPIN SYNTHASE"/>
    <property type="match status" value="1"/>
</dbReference>
<name>A0A6I1HXJ9_9BURK</name>
<dbReference type="RefSeq" id="WP_152284031.1">
    <property type="nucleotide sequence ID" value="NZ_WFLI01000027.1"/>
</dbReference>
<reference evidence="2 3" key="1">
    <citation type="submission" date="2019-10" db="EMBL/GenBank/DDBJ databases">
        <title>Three novel species isolated from a subtropical stream in China.</title>
        <authorList>
            <person name="Lu H."/>
        </authorList>
    </citation>
    <scope>NUCLEOTIDE SEQUENCE [LARGE SCALE GENOMIC DNA]</scope>
    <source>
        <strain evidence="2 3">FT13W</strain>
    </source>
</reference>
<evidence type="ECO:0000313" key="2">
    <source>
        <dbReference type="EMBL" id="KAB8063002.1"/>
    </source>
</evidence>
<dbReference type="CDD" id="cd09111">
    <property type="entry name" value="PLDc_ymdC_like_1"/>
    <property type="match status" value="1"/>
</dbReference>
<dbReference type="InterPro" id="IPR025202">
    <property type="entry name" value="PLD-like_dom"/>
</dbReference>
<dbReference type="Gene3D" id="3.30.870.10">
    <property type="entry name" value="Endonuclease Chain A"/>
    <property type="match status" value="2"/>
</dbReference>
<dbReference type="PANTHER" id="PTHR21248:SF12">
    <property type="entry name" value="CARDIOLIPIN SYNTHASE C"/>
    <property type="match status" value="1"/>
</dbReference>
<dbReference type="SUPFAM" id="SSF56024">
    <property type="entry name" value="Phospholipase D/nuclease"/>
    <property type="match status" value="2"/>
</dbReference>
<feature type="domain" description="PLD phosphodiesterase" evidence="1">
    <location>
        <begin position="415"/>
        <end position="442"/>
    </location>
</feature>
<dbReference type="Proteomes" id="UP000468717">
    <property type="component" value="Unassembled WGS sequence"/>
</dbReference>
<sequence>MLVKLLLFAILFGLLSIAALYSYGRFAERSLGAPGTALPVAMDATLLDRVLAPQLAQHPDQSGTALIDDNLEAFALRALSAREAGHSIDLQYYIWHNDVTGRLLVRELLRAADRGVRVRVLLDDINARGQDAAILALDSHPLIDVRIFNPGRNRDGVWWRAVEMALRAVSLNRRMHNKAWIVDGRVALVGGRNIGDEYFDAAEQVNFQDADLLLVGPAVQQTSDIFDRFWNSRAVIPIGALHAGKNAGTPALPQLPAVRARLDALTGELGASPYLRQLTDAGQLQAHLDGRLRLHWSAHVQVLSDPPEKAAPVASLQRSEHWLMHSLLPLLTQAREETLLTSPYFVPGAALTQSLADKVGAGVKVKVLTNSLAATDVALVHAGYARYRQALLDGGIELYELKTLHRKRISLMGSSRASLHTKAVVVDGQRGFVGSFNLDPRSAQLNTEMGVLFDDAALAADMRALFLHSTASDTSYRVFLDNGALRWSDATEEPAKVWTHDPEAGFWRRMLVSVMRWLPIESQL</sequence>
<evidence type="ECO:0000259" key="1">
    <source>
        <dbReference type="PROSITE" id="PS50035"/>
    </source>
</evidence>
<dbReference type="AlphaFoldDB" id="A0A6I1HXJ9"/>
<evidence type="ECO:0000313" key="3">
    <source>
        <dbReference type="Proteomes" id="UP000468717"/>
    </source>
</evidence>
<dbReference type="SMART" id="SM00155">
    <property type="entry name" value="PLDc"/>
    <property type="match status" value="2"/>
</dbReference>
<dbReference type="InterPro" id="IPR001736">
    <property type="entry name" value="PLipase_D/transphosphatidylase"/>
</dbReference>
<accession>A0A6I1HXJ9</accession>
<feature type="domain" description="PLD phosphodiesterase" evidence="1">
    <location>
        <begin position="171"/>
        <end position="198"/>
    </location>
</feature>
<dbReference type="Pfam" id="PF13091">
    <property type="entry name" value="PLDc_2"/>
    <property type="match status" value="2"/>
</dbReference>
<dbReference type="EMBL" id="WFLI01000027">
    <property type="protein sequence ID" value="KAB8063002.1"/>
    <property type="molecule type" value="Genomic_DNA"/>
</dbReference>
<gene>
    <name evidence="2" type="ORF">GCN75_20360</name>
</gene>
<dbReference type="PROSITE" id="PS50035">
    <property type="entry name" value="PLD"/>
    <property type="match status" value="2"/>
</dbReference>
<dbReference type="CDD" id="cd09113">
    <property type="entry name" value="PLDc_ymdC_like_2"/>
    <property type="match status" value="1"/>
</dbReference>
<dbReference type="GO" id="GO:0030572">
    <property type="term" value="F:phosphatidyltransferase activity"/>
    <property type="evidence" value="ECO:0007669"/>
    <property type="project" value="UniProtKB-ARBA"/>
</dbReference>
<dbReference type="GO" id="GO:0032049">
    <property type="term" value="P:cardiolipin biosynthetic process"/>
    <property type="evidence" value="ECO:0007669"/>
    <property type="project" value="UniProtKB-ARBA"/>
</dbReference>